<dbReference type="InterPro" id="IPR018188">
    <property type="entry name" value="RNase_T2_His_AS_1"/>
</dbReference>
<dbReference type="CDD" id="cd01062">
    <property type="entry name" value="RNase_T2_prok"/>
    <property type="match status" value="1"/>
</dbReference>
<organism evidence="3 4">
    <name type="scientific">Sinorhizobium terangae</name>
    <dbReference type="NCBI Taxonomy" id="110322"/>
    <lineage>
        <taxon>Bacteria</taxon>
        <taxon>Pseudomonadati</taxon>
        <taxon>Pseudomonadota</taxon>
        <taxon>Alphaproteobacteria</taxon>
        <taxon>Hyphomicrobiales</taxon>
        <taxon>Rhizobiaceae</taxon>
        <taxon>Sinorhizobium/Ensifer group</taxon>
        <taxon>Sinorhizobium</taxon>
    </lineage>
</organism>
<dbReference type="Gene3D" id="3.90.730.10">
    <property type="entry name" value="Ribonuclease T2-like"/>
    <property type="match status" value="1"/>
</dbReference>
<sequence length="268" mass="29349">MGLCRCRQEYRVLRRRPRSLVRLRRPLRFASLTAVKRLLPALVAVLTIAACSDDSAERTAPHSGTGATKTAAAAPVPVGKGFDFYVLSLSWSPTWCGNNDPSGKSDQCETGSRRGFIVHGLWPQNEKGYPEYCPTRQSDRVPEALGRQYLDLIPSMGLIGHQWRKHGTCSGLSQADYFAVARAARERLTIPPELASTEGSRDVPVSTIEAALIAKNPGMTPETIAVTCEARLLEEIRICFDKTLKFTACPGVDRQACRRDAVSLPPAP</sequence>
<dbReference type="InterPro" id="IPR039378">
    <property type="entry name" value="RNase_T2_prok"/>
</dbReference>
<dbReference type="InterPro" id="IPR036430">
    <property type="entry name" value="RNase_T2-like_sf"/>
</dbReference>
<dbReference type="EMBL" id="WITC01000100">
    <property type="protein sequence ID" value="MQX17602.1"/>
    <property type="molecule type" value="Genomic_DNA"/>
</dbReference>
<evidence type="ECO:0000313" key="4">
    <source>
        <dbReference type="Proteomes" id="UP000439983"/>
    </source>
</evidence>
<dbReference type="InterPro" id="IPR001568">
    <property type="entry name" value="RNase_T2-like"/>
</dbReference>
<comment type="similarity">
    <text evidence="1 2">Belongs to the RNase T2 family.</text>
</comment>
<comment type="caution">
    <text evidence="3">The sequence shown here is derived from an EMBL/GenBank/DDBJ whole genome shotgun (WGS) entry which is preliminary data.</text>
</comment>
<dbReference type="GO" id="GO:0003723">
    <property type="term" value="F:RNA binding"/>
    <property type="evidence" value="ECO:0007669"/>
    <property type="project" value="InterPro"/>
</dbReference>
<dbReference type="AlphaFoldDB" id="A0A6N7LIJ2"/>
<accession>A0A6N7LIJ2</accession>
<dbReference type="OrthoDB" id="4720638at2"/>
<dbReference type="GO" id="GO:0033897">
    <property type="term" value="F:ribonuclease T2 activity"/>
    <property type="evidence" value="ECO:0007669"/>
    <property type="project" value="InterPro"/>
</dbReference>
<gene>
    <name evidence="3" type="ORF">GHK62_23505</name>
</gene>
<name>A0A6N7LIJ2_SINTE</name>
<dbReference type="SUPFAM" id="SSF55895">
    <property type="entry name" value="Ribonuclease Rh-like"/>
    <property type="match status" value="1"/>
</dbReference>
<keyword evidence="4" id="KW-1185">Reference proteome</keyword>
<dbReference type="GO" id="GO:0006401">
    <property type="term" value="P:RNA catabolic process"/>
    <property type="evidence" value="ECO:0007669"/>
    <property type="project" value="TreeGrafter"/>
</dbReference>
<protein>
    <submittedName>
        <fullName evidence="3">Ribonuclease T(2)</fullName>
    </submittedName>
</protein>
<dbReference type="PANTHER" id="PTHR11240:SF22">
    <property type="entry name" value="RIBONUCLEASE T2"/>
    <property type="match status" value="1"/>
</dbReference>
<dbReference type="Pfam" id="PF00445">
    <property type="entry name" value="Ribonuclease_T2"/>
    <property type="match status" value="1"/>
</dbReference>
<evidence type="ECO:0000256" key="1">
    <source>
        <dbReference type="ARBA" id="ARBA00007469"/>
    </source>
</evidence>
<reference evidence="3 4" key="1">
    <citation type="journal article" date="2013" name="Genome Biol.">
        <title>Comparative genomics of the core and accessory genomes of 48 Sinorhizobium strains comprising five genospecies.</title>
        <authorList>
            <person name="Sugawara M."/>
            <person name="Epstein B."/>
            <person name="Badgley B.D."/>
            <person name="Unno T."/>
            <person name="Xu L."/>
            <person name="Reese J."/>
            <person name="Gyaneshwar P."/>
            <person name="Denny R."/>
            <person name="Mudge J."/>
            <person name="Bharti A.K."/>
            <person name="Farmer A.D."/>
            <person name="May G.D."/>
            <person name="Woodward J.E."/>
            <person name="Medigue C."/>
            <person name="Vallenet D."/>
            <person name="Lajus A."/>
            <person name="Rouy Z."/>
            <person name="Martinez-Vaz B."/>
            <person name="Tiffin P."/>
            <person name="Young N.D."/>
            <person name="Sadowsky M.J."/>
        </authorList>
    </citation>
    <scope>NUCLEOTIDE SEQUENCE [LARGE SCALE GENOMIC DNA]</scope>
    <source>
        <strain evidence="3 4">USDA4894</strain>
    </source>
</reference>
<dbReference type="PANTHER" id="PTHR11240">
    <property type="entry name" value="RIBONUCLEASE T2"/>
    <property type="match status" value="1"/>
</dbReference>
<evidence type="ECO:0000256" key="2">
    <source>
        <dbReference type="RuleBase" id="RU004328"/>
    </source>
</evidence>
<dbReference type="Proteomes" id="UP000439983">
    <property type="component" value="Unassembled WGS sequence"/>
</dbReference>
<dbReference type="PROSITE" id="PS00530">
    <property type="entry name" value="RNASE_T2_1"/>
    <property type="match status" value="1"/>
</dbReference>
<evidence type="ECO:0000313" key="3">
    <source>
        <dbReference type="EMBL" id="MQX17602.1"/>
    </source>
</evidence>
<proteinExistence type="inferred from homology"/>